<dbReference type="Gene3D" id="3.40.50.300">
    <property type="entry name" value="P-loop containing nucleotide triphosphate hydrolases"/>
    <property type="match status" value="1"/>
</dbReference>
<keyword evidence="4" id="KW-1185">Reference proteome</keyword>
<accession>A0AAD2HPQ5</accession>
<dbReference type="EMBL" id="CAVNYO010000434">
    <property type="protein sequence ID" value="CAK5279016.1"/>
    <property type="molecule type" value="Genomic_DNA"/>
</dbReference>
<dbReference type="AlphaFoldDB" id="A0AAD2HPQ5"/>
<name>A0AAD2HPQ5_9AGAR</name>
<evidence type="ECO:0000313" key="4">
    <source>
        <dbReference type="Proteomes" id="UP001295794"/>
    </source>
</evidence>
<organism evidence="3 4">
    <name type="scientific">Mycena citricolor</name>
    <dbReference type="NCBI Taxonomy" id="2018698"/>
    <lineage>
        <taxon>Eukaryota</taxon>
        <taxon>Fungi</taxon>
        <taxon>Dikarya</taxon>
        <taxon>Basidiomycota</taxon>
        <taxon>Agaricomycotina</taxon>
        <taxon>Agaricomycetes</taxon>
        <taxon>Agaricomycetidae</taxon>
        <taxon>Agaricales</taxon>
        <taxon>Marasmiineae</taxon>
        <taxon>Mycenaceae</taxon>
        <taxon>Mycena</taxon>
    </lineage>
</organism>
<feature type="domain" description="Orc1-like AAA ATPase" evidence="2">
    <location>
        <begin position="91"/>
        <end position="146"/>
    </location>
</feature>
<dbReference type="Proteomes" id="UP001295794">
    <property type="component" value="Unassembled WGS sequence"/>
</dbReference>
<dbReference type="InterPro" id="IPR041664">
    <property type="entry name" value="AAA_16"/>
</dbReference>
<gene>
    <name evidence="3" type="ORF">MYCIT1_LOCUS28801</name>
</gene>
<dbReference type="SUPFAM" id="SSF52540">
    <property type="entry name" value="P-loop containing nucleoside triphosphate hydrolases"/>
    <property type="match status" value="1"/>
</dbReference>
<reference evidence="3" key="1">
    <citation type="submission" date="2023-11" db="EMBL/GenBank/DDBJ databases">
        <authorList>
            <person name="De Vega J J."/>
            <person name="De Vega J J."/>
        </authorList>
    </citation>
    <scope>NUCLEOTIDE SEQUENCE</scope>
</reference>
<evidence type="ECO:0000259" key="2">
    <source>
        <dbReference type="Pfam" id="PF13191"/>
    </source>
</evidence>
<dbReference type="InterPro" id="IPR027417">
    <property type="entry name" value="P-loop_NTPase"/>
</dbReference>
<dbReference type="Pfam" id="PF13191">
    <property type="entry name" value="AAA_16"/>
    <property type="match status" value="1"/>
</dbReference>
<comment type="caution">
    <text evidence="3">The sequence shown here is derived from an EMBL/GenBank/DDBJ whole genome shotgun (WGS) entry which is preliminary data.</text>
</comment>
<dbReference type="PRINTS" id="PR00364">
    <property type="entry name" value="DISEASERSIST"/>
</dbReference>
<feature type="region of interest" description="Disordered" evidence="1">
    <location>
        <begin position="1"/>
        <end position="21"/>
    </location>
</feature>
<protein>
    <recommendedName>
        <fullName evidence="2">Orc1-like AAA ATPase domain-containing protein</fullName>
    </recommendedName>
</protein>
<evidence type="ECO:0000313" key="3">
    <source>
        <dbReference type="EMBL" id="CAK5279016.1"/>
    </source>
</evidence>
<sequence length="283" mass="30925">MKRSLRSPHQPLATHSDNATAFEYTEKTADPIIPKREAAGALFEDRVMKMLARAQSEVDRMKQARLRIERCNALMPRRWAHTALPPPPALFFGRDRELNALVDAVATSTTGSTPSCCLGVVGEAGIGKTTLAQALVHHPRTCALFLDRRYWITAGHATAFATVDNVIEEGLGPGRALVVIDDYDPARDSDTLLRRLMGLPAVLLLLLSGVSSPHVSCYPSMTLSPLSLENARQLFRAVADLGCDAPGDMVDAVIRPSQGLPRVLVELGQRAQYEPLEFMLMES</sequence>
<evidence type="ECO:0000256" key="1">
    <source>
        <dbReference type="SAM" id="MobiDB-lite"/>
    </source>
</evidence>
<proteinExistence type="predicted"/>